<dbReference type="PANTHER" id="PTHR12169:SF6">
    <property type="entry name" value="AFG1-LIKE ATPASE"/>
    <property type="match status" value="1"/>
</dbReference>
<evidence type="ECO:0000313" key="5">
    <source>
        <dbReference type="EMBL" id="QBB72318.1"/>
    </source>
</evidence>
<dbReference type="GO" id="GO:0005737">
    <property type="term" value="C:cytoplasm"/>
    <property type="evidence" value="ECO:0007669"/>
    <property type="project" value="UniProtKB-SubCell"/>
</dbReference>
<dbReference type="AlphaFoldDB" id="A0A411HP84"/>
<accession>A0A411HP84</accession>
<name>A0A411HP84_9GAMM</name>
<dbReference type="RefSeq" id="WP_129836172.1">
    <property type="nucleotide sequence ID" value="NZ_CP035704.1"/>
</dbReference>
<evidence type="ECO:0000256" key="1">
    <source>
        <dbReference type="ARBA" id="ARBA00022741"/>
    </source>
</evidence>
<keyword evidence="2 3" id="KW-0067">ATP-binding</keyword>
<feature type="compositionally biased region" description="Low complexity" evidence="4">
    <location>
        <begin position="10"/>
        <end position="22"/>
    </location>
</feature>
<feature type="region of interest" description="Disordered" evidence="4">
    <location>
        <begin position="1"/>
        <end position="25"/>
    </location>
</feature>
<gene>
    <name evidence="3" type="primary">zapE</name>
    <name evidence="5" type="ORF">ELE36_19165</name>
</gene>
<reference evidence="5 6" key="1">
    <citation type="submission" date="2019-01" db="EMBL/GenBank/DDBJ databases">
        <title>Pseudolysobacter antarctica gen. nov., sp. nov., isolated from Fildes Peninsula, Antarctica.</title>
        <authorList>
            <person name="Wei Z."/>
            <person name="Peng F."/>
        </authorList>
    </citation>
    <scope>NUCLEOTIDE SEQUENCE [LARGE SCALE GENOMIC DNA]</scope>
    <source>
        <strain evidence="5 6">AQ6-296</strain>
    </source>
</reference>
<comment type="subcellular location">
    <subcellularLocation>
        <location evidence="3">Cytoplasm</location>
    </subcellularLocation>
</comment>
<dbReference type="GO" id="GO:0005524">
    <property type="term" value="F:ATP binding"/>
    <property type="evidence" value="ECO:0007669"/>
    <property type="project" value="UniProtKB-UniRule"/>
</dbReference>
<comment type="subunit">
    <text evidence="3">Interacts with FtsZ.</text>
</comment>
<dbReference type="EMBL" id="CP035704">
    <property type="protein sequence ID" value="QBB72318.1"/>
    <property type="molecule type" value="Genomic_DNA"/>
</dbReference>
<dbReference type="OrthoDB" id="9774491at2"/>
<comment type="similarity">
    <text evidence="3">Belongs to the AFG1 ATPase family. ZapE subfamily.</text>
</comment>
<dbReference type="NCBIfam" id="NF040713">
    <property type="entry name" value="ZapE"/>
    <property type="match status" value="1"/>
</dbReference>
<dbReference type="Pfam" id="PF03969">
    <property type="entry name" value="AFG1_ATPase"/>
    <property type="match status" value="1"/>
</dbReference>
<dbReference type="GO" id="GO:0016887">
    <property type="term" value="F:ATP hydrolysis activity"/>
    <property type="evidence" value="ECO:0007669"/>
    <property type="project" value="UniProtKB-UniRule"/>
</dbReference>
<evidence type="ECO:0000256" key="4">
    <source>
        <dbReference type="SAM" id="MobiDB-lite"/>
    </source>
</evidence>
<keyword evidence="3 5" id="KW-0132">Cell division</keyword>
<evidence type="ECO:0000256" key="3">
    <source>
        <dbReference type="HAMAP-Rule" id="MF_01919"/>
    </source>
</evidence>
<dbReference type="HAMAP" id="MF_01919">
    <property type="entry name" value="ZapE"/>
    <property type="match status" value="1"/>
</dbReference>
<protein>
    <recommendedName>
        <fullName evidence="3">Cell division protein ZapE</fullName>
    </recommendedName>
    <alternativeName>
        <fullName evidence="3">Z ring-associated protein ZapE</fullName>
    </alternativeName>
</protein>
<dbReference type="KEGG" id="xbc:ELE36_19165"/>
<dbReference type="InterPro" id="IPR030870">
    <property type="entry name" value="ZapE"/>
</dbReference>
<dbReference type="PANTHER" id="PTHR12169">
    <property type="entry name" value="ATPASE N2B"/>
    <property type="match status" value="1"/>
</dbReference>
<proteinExistence type="inferred from homology"/>
<dbReference type="Gene3D" id="3.40.50.300">
    <property type="entry name" value="P-loop containing nucleotide triphosphate hydrolases"/>
    <property type="match status" value="1"/>
</dbReference>
<dbReference type="Proteomes" id="UP000291562">
    <property type="component" value="Chromosome"/>
</dbReference>
<dbReference type="GO" id="GO:0051301">
    <property type="term" value="P:cell division"/>
    <property type="evidence" value="ECO:0007669"/>
    <property type="project" value="UniProtKB-UniRule"/>
</dbReference>
<dbReference type="InterPro" id="IPR005654">
    <property type="entry name" value="ATPase_AFG1-like"/>
</dbReference>
<evidence type="ECO:0000256" key="2">
    <source>
        <dbReference type="ARBA" id="ARBA00022840"/>
    </source>
</evidence>
<feature type="binding site" evidence="3">
    <location>
        <begin position="82"/>
        <end position="89"/>
    </location>
    <ligand>
        <name>ATP</name>
        <dbReference type="ChEBI" id="CHEBI:30616"/>
    </ligand>
</feature>
<dbReference type="GO" id="GO:0032153">
    <property type="term" value="C:cell division site"/>
    <property type="evidence" value="ECO:0007669"/>
    <property type="project" value="TreeGrafter"/>
</dbReference>
<keyword evidence="3" id="KW-0963">Cytoplasm</keyword>
<evidence type="ECO:0000313" key="6">
    <source>
        <dbReference type="Proteomes" id="UP000291562"/>
    </source>
</evidence>
<organism evidence="5 6">
    <name type="scientific">Pseudolysobacter antarcticus</name>
    <dbReference type="NCBI Taxonomy" id="2511995"/>
    <lineage>
        <taxon>Bacteria</taxon>
        <taxon>Pseudomonadati</taxon>
        <taxon>Pseudomonadota</taxon>
        <taxon>Gammaproteobacteria</taxon>
        <taxon>Lysobacterales</taxon>
        <taxon>Rhodanobacteraceae</taxon>
        <taxon>Pseudolysobacter</taxon>
    </lineage>
</organism>
<keyword evidence="3" id="KW-0131">Cell cycle</keyword>
<dbReference type="InterPro" id="IPR027417">
    <property type="entry name" value="P-loop_NTPase"/>
</dbReference>
<comment type="function">
    <text evidence="3">Reduces the stability of FtsZ polymers in the presence of ATP.</text>
</comment>
<keyword evidence="6" id="KW-1185">Reference proteome</keyword>
<dbReference type="SUPFAM" id="SSF52540">
    <property type="entry name" value="P-loop containing nucleoside triphosphate hydrolases"/>
    <property type="match status" value="1"/>
</dbReference>
<keyword evidence="1 3" id="KW-0547">Nucleotide-binding</keyword>
<sequence length="378" mass="43093">MSLHPAVKTSPASADSSDAPSAVYQRGVEEKRWDDDPAQREILAHFDRLQQELIARSQTGWLQKLGARFGRSASVRGLYLWGSVGRGKTFLMDLFYDSVPGEQKLRLHFHRFMARVHDELRQLEGRQDPLKDVAAHFAEQARLLCLDEFFVSDIADAMILGGLLRYLFAEGVTVVTTSNILPAQLYKEGLQRERFLPAIKLIEQNCEVVQTLSPNDYRLRVLNQARVYYTPLSADVERAMALCFARLASGARKADHEITIHDRSIPIRQLADGVIWFEFDALCDGPRSVADYIEIARSYHSVLISGVPQFTPMTENQARRFVDLVDEFYDRNVKLILSASVAVIDLYEGQRLRAEFARTESRLIEMQSQDYLAREHRA</sequence>
<keyword evidence="3" id="KW-0378">Hydrolase</keyword>